<name>A0A2U1LJH7_ARTAN</name>
<evidence type="ECO:0000256" key="6">
    <source>
        <dbReference type="ARBA" id="ARBA00023098"/>
    </source>
</evidence>
<accession>A0A2U1LJH7</accession>
<evidence type="ECO:0000256" key="3">
    <source>
        <dbReference type="ARBA" id="ARBA00022679"/>
    </source>
</evidence>
<keyword evidence="4 9" id="KW-0812">Transmembrane</keyword>
<evidence type="ECO:0000256" key="9">
    <source>
        <dbReference type="SAM" id="Phobius"/>
    </source>
</evidence>
<dbReference type="STRING" id="35608.A0A2U1LJH7"/>
<evidence type="ECO:0000256" key="8">
    <source>
        <dbReference type="ARBA" id="ARBA00023315"/>
    </source>
</evidence>
<sequence>MINSLTKVYCKCYCINVAFRIISNIYYLFLSCKSVLVIVAVLKREDFSRNGGSMRSYNQHDMVDIGSNGAKTKVENATNTIFSIPISSLRSNKVNKLTNPKKQHPMESLIKNFLINTSIITTSLTYSYYIPSKVPKDIVTAVINAIIRPLTGYELEPSSNHPYLATSLQNFWARWNLMVTNTLRHTVYKPVTLAFNKYAWGPLVGVMVSFLVSGLMHELFVYVLAREAPTWEMTWFFVIHGVCVVVEMIVKRVVVDGGSWRLPEVVGRVGTVAFVAVTGVWLFMPPLVKRRLDVKILEEYMLVVEFIKDKVFGH</sequence>
<proteinExistence type="inferred from homology"/>
<feature type="domain" description="Wax synthase" evidence="10">
    <location>
        <begin position="157"/>
        <end position="237"/>
    </location>
</feature>
<comment type="caution">
    <text evidence="11">The sequence shown here is derived from an EMBL/GenBank/DDBJ whole genome shotgun (WGS) entry which is preliminary data.</text>
</comment>
<dbReference type="PANTHER" id="PTHR31595:SF52">
    <property type="entry name" value="LONG-CHAIN-ALCOHOL O-FATTY-ACYLTRANSFERASE"/>
    <property type="match status" value="1"/>
</dbReference>
<feature type="transmembrane region" description="Helical" evidence="9">
    <location>
        <begin position="235"/>
        <end position="253"/>
    </location>
</feature>
<comment type="similarity">
    <text evidence="2">Belongs to the wax synthase family.</text>
</comment>
<comment type="subcellular location">
    <subcellularLocation>
        <location evidence="1">Membrane</location>
        <topology evidence="1">Multi-pass membrane protein</topology>
    </subcellularLocation>
</comment>
<evidence type="ECO:0000256" key="5">
    <source>
        <dbReference type="ARBA" id="ARBA00022989"/>
    </source>
</evidence>
<dbReference type="GO" id="GO:0006629">
    <property type="term" value="P:lipid metabolic process"/>
    <property type="evidence" value="ECO:0007669"/>
    <property type="project" value="UniProtKB-KW"/>
</dbReference>
<dbReference type="Proteomes" id="UP000245207">
    <property type="component" value="Unassembled WGS sequence"/>
</dbReference>
<reference evidence="11 12" key="1">
    <citation type="journal article" date="2018" name="Mol. Plant">
        <title>The genome of Artemisia annua provides insight into the evolution of Asteraceae family and artemisinin biosynthesis.</title>
        <authorList>
            <person name="Shen Q."/>
            <person name="Zhang L."/>
            <person name="Liao Z."/>
            <person name="Wang S."/>
            <person name="Yan T."/>
            <person name="Shi P."/>
            <person name="Liu M."/>
            <person name="Fu X."/>
            <person name="Pan Q."/>
            <person name="Wang Y."/>
            <person name="Lv Z."/>
            <person name="Lu X."/>
            <person name="Zhang F."/>
            <person name="Jiang W."/>
            <person name="Ma Y."/>
            <person name="Chen M."/>
            <person name="Hao X."/>
            <person name="Li L."/>
            <person name="Tang Y."/>
            <person name="Lv G."/>
            <person name="Zhou Y."/>
            <person name="Sun X."/>
            <person name="Brodelius P.E."/>
            <person name="Rose J.K.C."/>
            <person name="Tang K."/>
        </authorList>
    </citation>
    <scope>NUCLEOTIDE SEQUENCE [LARGE SCALE GENOMIC DNA]</scope>
    <source>
        <strain evidence="12">cv. Huhao1</strain>
        <tissue evidence="11">Leaf</tissue>
    </source>
</reference>
<feature type="transmembrane region" description="Helical" evidence="9">
    <location>
        <begin position="25"/>
        <end position="42"/>
    </location>
</feature>
<evidence type="ECO:0000256" key="4">
    <source>
        <dbReference type="ARBA" id="ARBA00022692"/>
    </source>
</evidence>
<keyword evidence="8" id="KW-0012">Acyltransferase</keyword>
<feature type="transmembrane region" description="Helical" evidence="9">
    <location>
        <begin position="198"/>
        <end position="223"/>
    </location>
</feature>
<keyword evidence="3 11" id="KW-0808">Transferase</keyword>
<dbReference type="InterPro" id="IPR032805">
    <property type="entry name" value="Wax_synthase_dom"/>
</dbReference>
<dbReference type="OrthoDB" id="1077582at2759"/>
<keyword evidence="5 9" id="KW-1133">Transmembrane helix</keyword>
<keyword evidence="6" id="KW-0443">Lipid metabolism</keyword>
<organism evidence="11 12">
    <name type="scientific">Artemisia annua</name>
    <name type="common">Sweet wormwood</name>
    <dbReference type="NCBI Taxonomy" id="35608"/>
    <lineage>
        <taxon>Eukaryota</taxon>
        <taxon>Viridiplantae</taxon>
        <taxon>Streptophyta</taxon>
        <taxon>Embryophyta</taxon>
        <taxon>Tracheophyta</taxon>
        <taxon>Spermatophyta</taxon>
        <taxon>Magnoliopsida</taxon>
        <taxon>eudicotyledons</taxon>
        <taxon>Gunneridae</taxon>
        <taxon>Pentapetalae</taxon>
        <taxon>asterids</taxon>
        <taxon>campanulids</taxon>
        <taxon>Asterales</taxon>
        <taxon>Asteraceae</taxon>
        <taxon>Asteroideae</taxon>
        <taxon>Anthemideae</taxon>
        <taxon>Artemisiinae</taxon>
        <taxon>Artemisia</taxon>
    </lineage>
</organism>
<evidence type="ECO:0000256" key="1">
    <source>
        <dbReference type="ARBA" id="ARBA00004141"/>
    </source>
</evidence>
<evidence type="ECO:0000313" key="11">
    <source>
        <dbReference type="EMBL" id="PWA49158.1"/>
    </source>
</evidence>
<dbReference type="GO" id="GO:0016020">
    <property type="term" value="C:membrane"/>
    <property type="evidence" value="ECO:0007669"/>
    <property type="project" value="UniProtKB-SubCell"/>
</dbReference>
<dbReference type="InterPro" id="IPR044851">
    <property type="entry name" value="Wax_synthase"/>
</dbReference>
<dbReference type="PROSITE" id="PS51257">
    <property type="entry name" value="PROKAR_LIPOPROTEIN"/>
    <property type="match status" value="1"/>
</dbReference>
<keyword evidence="12" id="KW-1185">Reference proteome</keyword>
<gene>
    <name evidence="11" type="ORF">CTI12_AA484050</name>
</gene>
<feature type="transmembrane region" description="Helical" evidence="9">
    <location>
        <begin position="265"/>
        <end position="284"/>
    </location>
</feature>
<dbReference type="EMBL" id="PKPP01009055">
    <property type="protein sequence ID" value="PWA49158.1"/>
    <property type="molecule type" value="Genomic_DNA"/>
</dbReference>
<dbReference type="AlphaFoldDB" id="A0A2U1LJH7"/>
<dbReference type="GO" id="GO:0008374">
    <property type="term" value="F:O-acyltransferase activity"/>
    <property type="evidence" value="ECO:0007669"/>
    <property type="project" value="InterPro"/>
</dbReference>
<evidence type="ECO:0000256" key="2">
    <source>
        <dbReference type="ARBA" id="ARBA00007282"/>
    </source>
</evidence>
<dbReference type="PANTHER" id="PTHR31595">
    <property type="entry name" value="LONG-CHAIN-ALCOHOL O-FATTY-ACYLTRANSFERASE 3-RELATED"/>
    <property type="match status" value="1"/>
</dbReference>
<evidence type="ECO:0000259" key="10">
    <source>
        <dbReference type="Pfam" id="PF13813"/>
    </source>
</evidence>
<evidence type="ECO:0000313" key="12">
    <source>
        <dbReference type="Proteomes" id="UP000245207"/>
    </source>
</evidence>
<protein>
    <submittedName>
        <fullName evidence="11">MBOAT (Membrane bound O-acyl transferase) family protein</fullName>
    </submittedName>
</protein>
<dbReference type="Pfam" id="PF13813">
    <property type="entry name" value="MBOAT_2"/>
    <property type="match status" value="1"/>
</dbReference>
<evidence type="ECO:0000256" key="7">
    <source>
        <dbReference type="ARBA" id="ARBA00023136"/>
    </source>
</evidence>
<keyword evidence="7 9" id="KW-0472">Membrane</keyword>